<proteinExistence type="predicted"/>
<gene>
    <name evidence="1" type="ORF">CVLEPA_LOCUS11046</name>
</gene>
<evidence type="ECO:0000313" key="2">
    <source>
        <dbReference type="Proteomes" id="UP001642483"/>
    </source>
</evidence>
<accession>A0ABP0FQW7</accession>
<dbReference type="Proteomes" id="UP001642483">
    <property type="component" value="Unassembled WGS sequence"/>
</dbReference>
<comment type="caution">
    <text evidence="1">The sequence shown here is derived from an EMBL/GenBank/DDBJ whole genome shotgun (WGS) entry which is preliminary data.</text>
</comment>
<dbReference type="EMBL" id="CAWYQH010000079">
    <property type="protein sequence ID" value="CAK8680807.1"/>
    <property type="molecule type" value="Genomic_DNA"/>
</dbReference>
<organism evidence="1 2">
    <name type="scientific">Clavelina lepadiformis</name>
    <name type="common">Light-bulb sea squirt</name>
    <name type="synonym">Ascidia lepadiformis</name>
    <dbReference type="NCBI Taxonomy" id="159417"/>
    <lineage>
        <taxon>Eukaryota</taxon>
        <taxon>Metazoa</taxon>
        <taxon>Chordata</taxon>
        <taxon>Tunicata</taxon>
        <taxon>Ascidiacea</taxon>
        <taxon>Aplousobranchia</taxon>
        <taxon>Clavelinidae</taxon>
        <taxon>Clavelina</taxon>
    </lineage>
</organism>
<keyword evidence="2" id="KW-1185">Reference proteome</keyword>
<sequence>MTSQHKFLIQDMRYHGGTFYVLIFQNANDIPCLNVFYGARRQPRLPTLLKLVLDDSVVKYKGGFFNTWHHEEWLPHATDESAWEPLMRKSLEVTGLSSP</sequence>
<reference evidence="1 2" key="1">
    <citation type="submission" date="2024-02" db="EMBL/GenBank/DDBJ databases">
        <authorList>
            <person name="Daric V."/>
            <person name="Darras S."/>
        </authorList>
    </citation>
    <scope>NUCLEOTIDE SEQUENCE [LARGE SCALE GENOMIC DNA]</scope>
</reference>
<name>A0ABP0FQW7_CLALP</name>
<evidence type="ECO:0000313" key="1">
    <source>
        <dbReference type="EMBL" id="CAK8680807.1"/>
    </source>
</evidence>
<protein>
    <submittedName>
        <fullName evidence="1">Uncharacterized protein</fullName>
    </submittedName>
</protein>